<reference evidence="3" key="1">
    <citation type="submission" date="2020-06" db="EMBL/GenBank/DDBJ databases">
        <authorList>
            <person name="Li T."/>
            <person name="Hu X."/>
            <person name="Zhang T."/>
            <person name="Song X."/>
            <person name="Zhang H."/>
            <person name="Dai N."/>
            <person name="Sheng W."/>
            <person name="Hou X."/>
            <person name="Wei L."/>
        </authorList>
    </citation>
    <scope>NUCLEOTIDE SEQUENCE</scope>
    <source>
        <strain evidence="3">G02</strain>
        <tissue evidence="3">Leaf</tissue>
    </source>
</reference>
<evidence type="ECO:0000259" key="1">
    <source>
        <dbReference type="Pfam" id="PF07734"/>
    </source>
</evidence>
<dbReference type="InterPro" id="IPR001810">
    <property type="entry name" value="F-box_dom"/>
</dbReference>
<comment type="caution">
    <text evidence="3">The sequence shown here is derived from an EMBL/GenBank/DDBJ whole genome shotgun (WGS) entry which is preliminary data.</text>
</comment>
<evidence type="ECO:0000313" key="3">
    <source>
        <dbReference type="EMBL" id="KAL0304057.1"/>
    </source>
</evidence>
<dbReference type="PANTHER" id="PTHR35546">
    <property type="entry name" value="F-BOX PROTEIN INTERACTION DOMAIN PROTEIN-RELATED"/>
    <property type="match status" value="1"/>
</dbReference>
<dbReference type="AlphaFoldDB" id="A0AAW2KCX1"/>
<sequence>MVNESFSVSEFSSLADKVASIDNILTKIFECLPVRSLVRFEAVSKHWFSLITDPQFSPLLKPRYASGLFLLPSKLQHEPFSCEVDFLPLDGTNSQTPPFKRLRSVCESTDVKILHSCNGLLLCSSPRASGGDTDYFVFNPTTKKIVVLCRPADGPYGSWRGIRGLYLAYDPLKSPDYKVICVWRFAGDLLYKILIYSSETRVWRLSESDEYFYYSSKAHFDRGAYWNGAVHWHCDTDNWLYFNIDKEKLNIMPPPVKLEDGLLERPFVYFGESGGHLHVVEDCSQAATLYIYEMEIDYSGWYKKHEVRLDAIPAALPETTKLRCPTNEGITLLSVICRERDEDSFLVLQVHGRIVQHSLGYGSSRVLVDFVFGHDAYGGGRRSWGWCDAFQYIESLACV</sequence>
<dbReference type="NCBIfam" id="TIGR01640">
    <property type="entry name" value="F_box_assoc_1"/>
    <property type="match status" value="1"/>
</dbReference>
<proteinExistence type="predicted"/>
<dbReference type="PANTHER" id="PTHR35546:SF115">
    <property type="entry name" value="F-BOX DOMAIN-CONTAINING PROTEIN"/>
    <property type="match status" value="1"/>
</dbReference>
<dbReference type="InterPro" id="IPR055290">
    <property type="entry name" value="At3g26010-like"/>
</dbReference>
<dbReference type="SUPFAM" id="SSF81383">
    <property type="entry name" value="F-box domain"/>
    <property type="match status" value="1"/>
</dbReference>
<gene>
    <name evidence="3" type="ORF">Sradi_6273800</name>
</gene>
<dbReference type="Pfam" id="PF12937">
    <property type="entry name" value="F-box-like"/>
    <property type="match status" value="1"/>
</dbReference>
<dbReference type="Pfam" id="PF07734">
    <property type="entry name" value="FBA_1"/>
    <property type="match status" value="1"/>
</dbReference>
<name>A0AAW2KCX1_SESRA</name>
<feature type="domain" description="F-box" evidence="2">
    <location>
        <begin position="23"/>
        <end position="55"/>
    </location>
</feature>
<dbReference type="EMBL" id="JACGWJ010000029">
    <property type="protein sequence ID" value="KAL0304057.1"/>
    <property type="molecule type" value="Genomic_DNA"/>
</dbReference>
<feature type="domain" description="F-box associated beta-propeller type 1" evidence="1">
    <location>
        <begin position="108"/>
        <end position="261"/>
    </location>
</feature>
<accession>A0AAW2KCX1</accession>
<dbReference type="InterPro" id="IPR006527">
    <property type="entry name" value="F-box-assoc_dom_typ1"/>
</dbReference>
<reference evidence="3" key="2">
    <citation type="journal article" date="2024" name="Plant">
        <title>Genomic evolution and insights into agronomic trait innovations of Sesamum species.</title>
        <authorList>
            <person name="Miao H."/>
            <person name="Wang L."/>
            <person name="Qu L."/>
            <person name="Liu H."/>
            <person name="Sun Y."/>
            <person name="Le M."/>
            <person name="Wang Q."/>
            <person name="Wei S."/>
            <person name="Zheng Y."/>
            <person name="Lin W."/>
            <person name="Duan Y."/>
            <person name="Cao H."/>
            <person name="Xiong S."/>
            <person name="Wang X."/>
            <person name="Wei L."/>
            <person name="Li C."/>
            <person name="Ma Q."/>
            <person name="Ju M."/>
            <person name="Zhao R."/>
            <person name="Li G."/>
            <person name="Mu C."/>
            <person name="Tian Q."/>
            <person name="Mei H."/>
            <person name="Zhang T."/>
            <person name="Gao T."/>
            <person name="Zhang H."/>
        </authorList>
    </citation>
    <scope>NUCLEOTIDE SEQUENCE</scope>
    <source>
        <strain evidence="3">G02</strain>
    </source>
</reference>
<protein>
    <submittedName>
        <fullName evidence="3">F-box protein</fullName>
    </submittedName>
</protein>
<dbReference type="Gene3D" id="1.20.1280.50">
    <property type="match status" value="1"/>
</dbReference>
<organism evidence="3">
    <name type="scientific">Sesamum radiatum</name>
    <name type="common">Black benniseed</name>
    <dbReference type="NCBI Taxonomy" id="300843"/>
    <lineage>
        <taxon>Eukaryota</taxon>
        <taxon>Viridiplantae</taxon>
        <taxon>Streptophyta</taxon>
        <taxon>Embryophyta</taxon>
        <taxon>Tracheophyta</taxon>
        <taxon>Spermatophyta</taxon>
        <taxon>Magnoliopsida</taxon>
        <taxon>eudicotyledons</taxon>
        <taxon>Gunneridae</taxon>
        <taxon>Pentapetalae</taxon>
        <taxon>asterids</taxon>
        <taxon>lamiids</taxon>
        <taxon>Lamiales</taxon>
        <taxon>Pedaliaceae</taxon>
        <taxon>Sesamum</taxon>
    </lineage>
</organism>
<evidence type="ECO:0000259" key="2">
    <source>
        <dbReference type="Pfam" id="PF12937"/>
    </source>
</evidence>
<dbReference type="InterPro" id="IPR017451">
    <property type="entry name" value="F-box-assoc_interact_dom"/>
</dbReference>
<dbReference type="InterPro" id="IPR036047">
    <property type="entry name" value="F-box-like_dom_sf"/>
</dbReference>